<dbReference type="OrthoDB" id="16820at2759"/>
<feature type="compositionally biased region" description="Basic residues" evidence="5">
    <location>
        <begin position="1"/>
        <end position="19"/>
    </location>
</feature>
<evidence type="ECO:0000256" key="1">
    <source>
        <dbReference type="ARBA" id="ARBA00007992"/>
    </source>
</evidence>
<protein>
    <submittedName>
        <fullName evidence="6">3-hydroxybenzoate 6-hydroxylase 1</fullName>
    </submittedName>
</protein>
<feature type="region of interest" description="Disordered" evidence="5">
    <location>
        <begin position="1"/>
        <end position="432"/>
    </location>
</feature>
<feature type="compositionally biased region" description="Low complexity" evidence="5">
    <location>
        <begin position="49"/>
        <end position="67"/>
    </location>
</feature>
<dbReference type="InterPro" id="IPR050493">
    <property type="entry name" value="FAD-dep_Monooxygenase_BioMet"/>
</dbReference>
<reference evidence="6" key="1">
    <citation type="journal article" date="2021" name="IMA Fungus">
        <title>Genomic characterization of three marine fungi, including Emericellopsis atlantica sp. nov. with signatures of a generalist lifestyle and marine biomass degradation.</title>
        <authorList>
            <person name="Hagestad O.C."/>
            <person name="Hou L."/>
            <person name="Andersen J.H."/>
            <person name="Hansen E.H."/>
            <person name="Altermark B."/>
            <person name="Li C."/>
            <person name="Kuhnert E."/>
            <person name="Cox R.J."/>
            <person name="Crous P.W."/>
            <person name="Spatafora J.W."/>
            <person name="Lail K."/>
            <person name="Amirebrahimi M."/>
            <person name="Lipzen A."/>
            <person name="Pangilinan J."/>
            <person name="Andreopoulos W."/>
            <person name="Hayes R.D."/>
            <person name="Ng V."/>
            <person name="Grigoriev I.V."/>
            <person name="Jackson S.A."/>
            <person name="Sutton T.D.S."/>
            <person name="Dobson A.D.W."/>
            <person name="Rama T."/>
        </authorList>
    </citation>
    <scope>NUCLEOTIDE SEQUENCE</scope>
    <source>
        <strain evidence="6">TRa018bII</strain>
    </source>
</reference>
<dbReference type="SUPFAM" id="SSF51905">
    <property type="entry name" value="FAD/NAD(P)-binding domain"/>
    <property type="match status" value="1"/>
</dbReference>
<dbReference type="InterPro" id="IPR007811">
    <property type="entry name" value="RPC4"/>
</dbReference>
<comment type="caution">
    <text evidence="6">The sequence shown here is derived from an EMBL/GenBank/DDBJ whole genome shotgun (WGS) entry which is preliminary data.</text>
</comment>
<feature type="compositionally biased region" description="Low complexity" evidence="5">
    <location>
        <begin position="100"/>
        <end position="116"/>
    </location>
</feature>
<comment type="similarity">
    <text evidence="1">Belongs to the paxM FAD-dependent monooxygenase family.</text>
</comment>
<feature type="compositionally biased region" description="Basic and acidic residues" evidence="5">
    <location>
        <begin position="141"/>
        <end position="158"/>
    </location>
</feature>
<evidence type="ECO:0000256" key="2">
    <source>
        <dbReference type="ARBA" id="ARBA00023002"/>
    </source>
</evidence>
<dbReference type="GO" id="GO:0003677">
    <property type="term" value="F:DNA binding"/>
    <property type="evidence" value="ECO:0007669"/>
    <property type="project" value="InterPro"/>
</dbReference>
<keyword evidence="4" id="KW-0175">Coiled coil</keyword>
<dbReference type="Gene3D" id="3.50.50.60">
    <property type="entry name" value="FAD/NAD(P)-binding domain"/>
    <property type="match status" value="2"/>
</dbReference>
<dbReference type="PANTHER" id="PTHR13789:SF238">
    <property type="entry name" value="PUTATIVE (AFU_ORTHOLOGUE AFUA_2G01680)-RELATED"/>
    <property type="match status" value="1"/>
</dbReference>
<keyword evidence="7" id="KW-1185">Reference proteome</keyword>
<feature type="compositionally biased region" description="Low complexity" evidence="5">
    <location>
        <begin position="20"/>
        <end position="39"/>
    </location>
</feature>
<accession>A0A9P8C8Y1</accession>
<evidence type="ECO:0000313" key="6">
    <source>
        <dbReference type="EMBL" id="KAG9236566.1"/>
    </source>
</evidence>
<proteinExistence type="inferred from homology"/>
<dbReference type="AlphaFoldDB" id="A0A9P8C8Y1"/>
<sequence>MPPKGSRGRAGRGRGRGRGAAKVAETTPAEPSATAPTNEDSSQSTLADTAAEPSATASEPAPATTTPQNDPHGDSRTPSPNSSPATVPTETPAPTPVRVPPSTASNAAPAASTSPRGRGGVGLLGEREKVAGPSRFKPKAVRRDGAERERLAREEDGRNAALQREAQEEEARNARGLMRGRGRGGRGRGDVMGRKIINTMGGGTFSIAPEEMARRTDPNAPMGGGGGGGSGGGGSGGGGSGGGRSRTKGEGDGGWESYTSWGGGGGDRNASKSQADFIPEYPDDPDPLTKRIDIEQINLVSDEDEDPIVTSTRSANKGKGKAPSNYGGLRPVRLQREEHKIRKTVVNAQPDTEPKIKKERSDEMEIDEHRSSKIHQATRIKTESGLAPKEFPETSPRPSSPRPKEEPASPTTGKKPRKPLIKKAPEPVLQTEEDIAEHRRYLNDIDILAEELAGTQQAADANGGVAMDGGAGQLVDRSGRLYLFQFPPVLPKLYNPMTSSKPEPSRKGNPTQSQDGVGIMGSSGKAAPSGTEVKVKTEEEVIIKQEEVEVEMEKPLVEEEGWIGKLIVRESGRVELTWGGTSMVVKKGTSAGFLSTGVMLDGHDRDPLGTREGKTKEGKAFGMGKIMGKMVVPRSVLIGAGLAGLSAALSTKVATPEHEVTILESVKELAEVGAGLQLTPNATRLFKPWGIYDSLLPTATFPTTLNVRRYDGTKTLSSTPNFQDQVDERYSAPFWGMHRVDLQRAMASRCQALGVKILLNSKVSAVDFKNAEVILDNDDVIMGDVVLCTDGLWSSTRSQFLGKPSPAILTGDLAYRIVINTADLIGPDAPELRKFITDSHVNFWIGPKTHVGANSSLEDGAVLGYLLGKVNQKDKESQLRKAAEMYQRLRKERGEAIQKETFRQREDFHMEDGKGQRVRDEAFAKQWGKEIEGDFPSRWQCPRVQRWLYGYDSYAVVEEAFQEKAF</sequence>
<dbReference type="EMBL" id="MU251404">
    <property type="protein sequence ID" value="KAG9236566.1"/>
    <property type="molecule type" value="Genomic_DNA"/>
</dbReference>
<feature type="compositionally biased region" description="Polar residues" evidence="5">
    <location>
        <begin position="496"/>
        <end position="515"/>
    </location>
</feature>
<dbReference type="InterPro" id="IPR036188">
    <property type="entry name" value="FAD/NAD-bd_sf"/>
</dbReference>
<dbReference type="GO" id="GO:0006383">
    <property type="term" value="P:transcription by RNA polymerase III"/>
    <property type="evidence" value="ECO:0007669"/>
    <property type="project" value="InterPro"/>
</dbReference>
<dbReference type="PANTHER" id="PTHR13789">
    <property type="entry name" value="MONOOXYGENASE"/>
    <property type="match status" value="1"/>
</dbReference>
<feature type="coiled-coil region" evidence="4">
    <location>
        <begin position="872"/>
        <end position="899"/>
    </location>
</feature>
<feature type="region of interest" description="Disordered" evidence="5">
    <location>
        <begin position="494"/>
        <end position="533"/>
    </location>
</feature>
<dbReference type="Pfam" id="PF05132">
    <property type="entry name" value="RNA_pol_Rpc4"/>
    <property type="match status" value="1"/>
</dbReference>
<dbReference type="Proteomes" id="UP000824998">
    <property type="component" value="Unassembled WGS sequence"/>
</dbReference>
<feature type="compositionally biased region" description="Gly residues" evidence="5">
    <location>
        <begin position="222"/>
        <end position="244"/>
    </location>
</feature>
<evidence type="ECO:0000256" key="3">
    <source>
        <dbReference type="ARBA" id="ARBA00023033"/>
    </source>
</evidence>
<organism evidence="6 7">
    <name type="scientific">Amylocarpus encephaloides</name>
    <dbReference type="NCBI Taxonomy" id="45428"/>
    <lineage>
        <taxon>Eukaryota</taxon>
        <taxon>Fungi</taxon>
        <taxon>Dikarya</taxon>
        <taxon>Ascomycota</taxon>
        <taxon>Pezizomycotina</taxon>
        <taxon>Leotiomycetes</taxon>
        <taxon>Helotiales</taxon>
        <taxon>Helotiales incertae sedis</taxon>
        <taxon>Amylocarpus</taxon>
    </lineage>
</organism>
<evidence type="ECO:0000256" key="4">
    <source>
        <dbReference type="SAM" id="Coils"/>
    </source>
</evidence>
<keyword evidence="2" id="KW-0560">Oxidoreductase</keyword>
<evidence type="ECO:0000256" key="5">
    <source>
        <dbReference type="SAM" id="MobiDB-lite"/>
    </source>
</evidence>
<evidence type="ECO:0000313" key="7">
    <source>
        <dbReference type="Proteomes" id="UP000824998"/>
    </source>
</evidence>
<keyword evidence="3" id="KW-0503">Monooxygenase</keyword>
<dbReference type="GO" id="GO:0005666">
    <property type="term" value="C:RNA polymerase III complex"/>
    <property type="evidence" value="ECO:0007669"/>
    <property type="project" value="InterPro"/>
</dbReference>
<dbReference type="GO" id="GO:0004497">
    <property type="term" value="F:monooxygenase activity"/>
    <property type="evidence" value="ECO:0007669"/>
    <property type="project" value="UniProtKB-KW"/>
</dbReference>
<feature type="compositionally biased region" description="Basic and acidic residues" evidence="5">
    <location>
        <begin position="352"/>
        <end position="371"/>
    </location>
</feature>
<name>A0A9P8C8Y1_9HELO</name>
<gene>
    <name evidence="6" type="ORF">BJ875DRAFT_371756</name>
</gene>